<feature type="compositionally biased region" description="Polar residues" evidence="1">
    <location>
        <begin position="91"/>
        <end position="120"/>
    </location>
</feature>
<evidence type="ECO:0000313" key="2">
    <source>
        <dbReference type="EMBL" id="KIN02030.1"/>
    </source>
</evidence>
<organism evidence="2 3">
    <name type="scientific">Oidiodendron maius (strain Zn)</name>
    <dbReference type="NCBI Taxonomy" id="913774"/>
    <lineage>
        <taxon>Eukaryota</taxon>
        <taxon>Fungi</taxon>
        <taxon>Dikarya</taxon>
        <taxon>Ascomycota</taxon>
        <taxon>Pezizomycotina</taxon>
        <taxon>Leotiomycetes</taxon>
        <taxon>Leotiomycetes incertae sedis</taxon>
        <taxon>Myxotrichaceae</taxon>
        <taxon>Oidiodendron</taxon>
    </lineage>
</organism>
<dbReference type="Proteomes" id="UP000054321">
    <property type="component" value="Unassembled WGS sequence"/>
</dbReference>
<keyword evidence="3" id="KW-1185">Reference proteome</keyword>
<dbReference type="OrthoDB" id="5600085at2759"/>
<dbReference type="AlphaFoldDB" id="A0A0C3HFV0"/>
<gene>
    <name evidence="2" type="ORF">OIDMADRAFT_18788</name>
</gene>
<name>A0A0C3HFV0_OIDMZ</name>
<evidence type="ECO:0008006" key="4">
    <source>
        <dbReference type="Google" id="ProtNLM"/>
    </source>
</evidence>
<dbReference type="HOGENOM" id="CLU_1482427_0_0_1"/>
<feature type="compositionally biased region" description="Polar residues" evidence="1">
    <location>
        <begin position="73"/>
        <end position="84"/>
    </location>
</feature>
<dbReference type="EMBL" id="KN832875">
    <property type="protein sequence ID" value="KIN02030.1"/>
    <property type="molecule type" value="Genomic_DNA"/>
</dbReference>
<proteinExistence type="predicted"/>
<protein>
    <recommendedName>
        <fullName evidence="4">Copper-fist domain-containing protein</fullName>
    </recommendedName>
</protein>
<reference evidence="3" key="2">
    <citation type="submission" date="2015-01" db="EMBL/GenBank/DDBJ databases">
        <title>Evolutionary Origins and Diversification of the Mycorrhizal Mutualists.</title>
        <authorList>
            <consortium name="DOE Joint Genome Institute"/>
            <consortium name="Mycorrhizal Genomics Consortium"/>
            <person name="Kohler A."/>
            <person name="Kuo A."/>
            <person name="Nagy L.G."/>
            <person name="Floudas D."/>
            <person name="Copeland A."/>
            <person name="Barry K.W."/>
            <person name="Cichocki N."/>
            <person name="Veneault-Fourrey C."/>
            <person name="LaButti K."/>
            <person name="Lindquist E.A."/>
            <person name="Lipzen A."/>
            <person name="Lundell T."/>
            <person name="Morin E."/>
            <person name="Murat C."/>
            <person name="Riley R."/>
            <person name="Ohm R."/>
            <person name="Sun H."/>
            <person name="Tunlid A."/>
            <person name="Henrissat B."/>
            <person name="Grigoriev I.V."/>
            <person name="Hibbett D.S."/>
            <person name="Martin F."/>
        </authorList>
    </citation>
    <scope>NUCLEOTIDE SEQUENCE [LARGE SCALE GENOMIC DNA]</scope>
    <source>
        <strain evidence="3">Zn</strain>
    </source>
</reference>
<dbReference type="InParanoid" id="A0A0C3HFV0"/>
<evidence type="ECO:0000256" key="1">
    <source>
        <dbReference type="SAM" id="MobiDB-lite"/>
    </source>
</evidence>
<feature type="region of interest" description="Disordered" evidence="1">
    <location>
        <begin position="70"/>
        <end position="120"/>
    </location>
</feature>
<reference evidence="2 3" key="1">
    <citation type="submission" date="2014-04" db="EMBL/GenBank/DDBJ databases">
        <authorList>
            <consortium name="DOE Joint Genome Institute"/>
            <person name="Kuo A."/>
            <person name="Martino E."/>
            <person name="Perotto S."/>
            <person name="Kohler A."/>
            <person name="Nagy L.G."/>
            <person name="Floudas D."/>
            <person name="Copeland A."/>
            <person name="Barry K.W."/>
            <person name="Cichocki N."/>
            <person name="Veneault-Fourrey C."/>
            <person name="LaButti K."/>
            <person name="Lindquist E.A."/>
            <person name="Lipzen A."/>
            <person name="Lundell T."/>
            <person name="Morin E."/>
            <person name="Murat C."/>
            <person name="Sun H."/>
            <person name="Tunlid A."/>
            <person name="Henrissat B."/>
            <person name="Grigoriev I.V."/>
            <person name="Hibbett D.S."/>
            <person name="Martin F."/>
            <person name="Nordberg H.P."/>
            <person name="Cantor M.N."/>
            <person name="Hua S.X."/>
        </authorList>
    </citation>
    <scope>NUCLEOTIDE SEQUENCE [LARGE SCALE GENOMIC DNA]</scope>
    <source>
        <strain evidence="2 3">Zn</strain>
    </source>
</reference>
<accession>A0A0C3HFV0</accession>
<sequence length="168" mass="17564">MRSNGPTLSIEQRPETSNAATLVATSPEAKNTVHTCHCGDGCQCIGCAAHPYNDATQNYVRSAYTSMAAEPLSSESSANQRLSNGSGGIEVSSSSHHGTEPISSPKANTPSSSTSTNGEEQNLSASDFFFVNYSFPECGGDMESCPCGDDCKCLGCTIHNWTGCHIGL</sequence>
<dbReference type="STRING" id="913774.A0A0C3HFV0"/>
<evidence type="ECO:0000313" key="3">
    <source>
        <dbReference type="Proteomes" id="UP000054321"/>
    </source>
</evidence>